<organism evidence="1 2">
    <name type="scientific">Dichanthelium oligosanthes</name>
    <dbReference type="NCBI Taxonomy" id="888268"/>
    <lineage>
        <taxon>Eukaryota</taxon>
        <taxon>Viridiplantae</taxon>
        <taxon>Streptophyta</taxon>
        <taxon>Embryophyta</taxon>
        <taxon>Tracheophyta</taxon>
        <taxon>Spermatophyta</taxon>
        <taxon>Magnoliopsida</taxon>
        <taxon>Liliopsida</taxon>
        <taxon>Poales</taxon>
        <taxon>Poaceae</taxon>
        <taxon>PACMAD clade</taxon>
        <taxon>Panicoideae</taxon>
        <taxon>Panicodae</taxon>
        <taxon>Paniceae</taxon>
        <taxon>Dichantheliinae</taxon>
        <taxon>Dichanthelium</taxon>
    </lineage>
</organism>
<reference evidence="1 2" key="1">
    <citation type="submission" date="2016-09" db="EMBL/GenBank/DDBJ databases">
        <title>The draft genome of Dichanthelium oligosanthes: A C3 panicoid grass species.</title>
        <authorList>
            <person name="Studer A.J."/>
            <person name="Schnable J.C."/>
            <person name="Brutnell T.P."/>
        </authorList>
    </citation>
    <scope>NUCLEOTIDE SEQUENCE [LARGE SCALE GENOMIC DNA]</scope>
    <source>
        <strain evidence="2">cv. Kellogg 1175</strain>
        <tissue evidence="1">Leaf</tissue>
    </source>
</reference>
<evidence type="ECO:0000313" key="2">
    <source>
        <dbReference type="Proteomes" id="UP000095767"/>
    </source>
</evidence>
<dbReference type="Proteomes" id="UP000095767">
    <property type="component" value="Unassembled WGS sequence"/>
</dbReference>
<dbReference type="EMBL" id="LWDX02069519">
    <property type="protein sequence ID" value="OEL14574.1"/>
    <property type="molecule type" value="Genomic_DNA"/>
</dbReference>
<name>A0A1E5UNY2_9POAL</name>
<protein>
    <submittedName>
        <fullName evidence="1">Uncharacterized protein</fullName>
    </submittedName>
</protein>
<dbReference type="AlphaFoldDB" id="A0A1E5UNY2"/>
<proteinExistence type="predicted"/>
<sequence>MAYMENLRLMETCEIELPLAHVAFTLGENLLEDATELQQLLTKMRQLHNWYKVQAKIPNVAFGVRIPKDTFHETSGAKLWVTWECLFQLFHKHDLDVQLELVDYYGGPSLQTPKKDSHSFLGSYDSQ</sequence>
<evidence type="ECO:0000313" key="1">
    <source>
        <dbReference type="EMBL" id="OEL14574.1"/>
    </source>
</evidence>
<accession>A0A1E5UNY2</accession>
<gene>
    <name evidence="1" type="ORF">BAE44_0024407</name>
</gene>
<keyword evidence="2" id="KW-1185">Reference proteome</keyword>
<comment type="caution">
    <text evidence="1">The sequence shown here is derived from an EMBL/GenBank/DDBJ whole genome shotgun (WGS) entry which is preliminary data.</text>
</comment>